<name>A0ABP7NP61_9SPHI</name>
<proteinExistence type="predicted"/>
<sequence>MDPFNIVVVRAGKQLGLNIHPKNQSEYMVLFEGSLVGEVFLNEQGKVLGAVSASELLKGDYPDYPCDVSLDCEGLISENIMVDQIGREISRALGLLR</sequence>
<evidence type="ECO:0000313" key="2">
    <source>
        <dbReference type="Proteomes" id="UP001501081"/>
    </source>
</evidence>
<dbReference type="Proteomes" id="UP001501081">
    <property type="component" value="Unassembled WGS sequence"/>
</dbReference>
<gene>
    <name evidence="1" type="ORF">GCM10022246_01510</name>
</gene>
<dbReference type="RefSeq" id="WP_344764183.1">
    <property type="nucleotide sequence ID" value="NZ_BAABAK010000001.1"/>
</dbReference>
<accession>A0ABP7NP61</accession>
<keyword evidence="2" id="KW-1185">Reference proteome</keyword>
<dbReference type="EMBL" id="BAABAK010000001">
    <property type="protein sequence ID" value="GAA3950700.1"/>
    <property type="molecule type" value="Genomic_DNA"/>
</dbReference>
<reference evidence="2" key="1">
    <citation type="journal article" date="2019" name="Int. J. Syst. Evol. Microbiol.">
        <title>The Global Catalogue of Microorganisms (GCM) 10K type strain sequencing project: providing services to taxonomists for standard genome sequencing and annotation.</title>
        <authorList>
            <consortium name="The Broad Institute Genomics Platform"/>
            <consortium name="The Broad Institute Genome Sequencing Center for Infectious Disease"/>
            <person name="Wu L."/>
            <person name="Ma J."/>
        </authorList>
    </citation>
    <scope>NUCLEOTIDE SEQUENCE [LARGE SCALE GENOMIC DNA]</scope>
    <source>
        <strain evidence="2">JCM 17338</strain>
    </source>
</reference>
<evidence type="ECO:0000313" key="1">
    <source>
        <dbReference type="EMBL" id="GAA3950700.1"/>
    </source>
</evidence>
<organism evidence="1 2">
    <name type="scientific">Pedobacter ginsengiterrae</name>
    <dbReference type="NCBI Taxonomy" id="871696"/>
    <lineage>
        <taxon>Bacteria</taxon>
        <taxon>Pseudomonadati</taxon>
        <taxon>Bacteroidota</taxon>
        <taxon>Sphingobacteriia</taxon>
        <taxon>Sphingobacteriales</taxon>
        <taxon>Sphingobacteriaceae</taxon>
        <taxon>Pedobacter</taxon>
    </lineage>
</organism>
<comment type="caution">
    <text evidence="1">The sequence shown here is derived from an EMBL/GenBank/DDBJ whole genome shotgun (WGS) entry which is preliminary data.</text>
</comment>
<protein>
    <submittedName>
        <fullName evidence="1">Uncharacterized protein</fullName>
    </submittedName>
</protein>